<dbReference type="InterPro" id="IPR002220">
    <property type="entry name" value="DapA-like"/>
</dbReference>
<dbReference type="PRINTS" id="PR00146">
    <property type="entry name" value="DHPICSNTHASE"/>
</dbReference>
<evidence type="ECO:0000256" key="9">
    <source>
        <dbReference type="ARBA" id="ARBA00023239"/>
    </source>
</evidence>
<dbReference type="RefSeq" id="WP_131850743.1">
    <property type="nucleotide sequence ID" value="NZ_SKFH01000003.1"/>
</dbReference>
<dbReference type="Gene3D" id="3.20.20.70">
    <property type="entry name" value="Aldolase class I"/>
    <property type="match status" value="1"/>
</dbReference>
<accession>A0A4R4E3L7</accession>
<dbReference type="HAMAP" id="MF_00418">
    <property type="entry name" value="DapA"/>
    <property type="match status" value="1"/>
</dbReference>
<dbReference type="PROSITE" id="PS00666">
    <property type="entry name" value="DHDPS_2"/>
    <property type="match status" value="1"/>
</dbReference>
<keyword evidence="10 12" id="KW-0704">Schiff base</keyword>
<dbReference type="UniPathway" id="UPA00034">
    <property type="reaction ID" value="UER00017"/>
</dbReference>
<dbReference type="PANTHER" id="PTHR12128:SF66">
    <property type="entry name" value="4-HYDROXY-2-OXOGLUTARATE ALDOLASE, MITOCHONDRIAL"/>
    <property type="match status" value="1"/>
</dbReference>
<dbReference type="CDD" id="cd00950">
    <property type="entry name" value="DHDPS"/>
    <property type="match status" value="1"/>
</dbReference>
<evidence type="ECO:0000256" key="8">
    <source>
        <dbReference type="ARBA" id="ARBA00023154"/>
    </source>
</evidence>
<evidence type="ECO:0000313" key="17">
    <source>
        <dbReference type="Proteomes" id="UP000295164"/>
    </source>
</evidence>
<dbReference type="AlphaFoldDB" id="A0A4R4E3L7"/>
<keyword evidence="5 12" id="KW-0963">Cytoplasm</keyword>
<evidence type="ECO:0000256" key="3">
    <source>
        <dbReference type="ARBA" id="ARBA00007592"/>
    </source>
</evidence>
<comment type="similarity">
    <text evidence="3 12 13">Belongs to the DapA family.</text>
</comment>
<dbReference type="OrthoDB" id="9782828at2"/>
<organism evidence="16 17">
    <name type="scientific">Flaviaesturariibacter aridisoli</name>
    <dbReference type="NCBI Taxonomy" id="2545761"/>
    <lineage>
        <taxon>Bacteria</taxon>
        <taxon>Pseudomonadati</taxon>
        <taxon>Bacteroidota</taxon>
        <taxon>Chitinophagia</taxon>
        <taxon>Chitinophagales</taxon>
        <taxon>Chitinophagaceae</taxon>
        <taxon>Flaviaestuariibacter</taxon>
    </lineage>
</organism>
<dbReference type="SUPFAM" id="SSF51569">
    <property type="entry name" value="Aldolase"/>
    <property type="match status" value="1"/>
</dbReference>
<keyword evidence="17" id="KW-1185">Reference proteome</keyword>
<feature type="site" description="Part of a proton relay during catalysis" evidence="12">
    <location>
        <position position="48"/>
    </location>
</feature>
<evidence type="ECO:0000256" key="6">
    <source>
        <dbReference type="ARBA" id="ARBA00022605"/>
    </source>
</evidence>
<feature type="binding site" evidence="12 15">
    <location>
        <position position="49"/>
    </location>
    <ligand>
        <name>pyruvate</name>
        <dbReference type="ChEBI" id="CHEBI:15361"/>
    </ligand>
</feature>
<comment type="caution">
    <text evidence="12">Was originally thought to be a dihydrodipicolinate synthase (DHDPS), catalyzing the condensation of (S)-aspartate-beta-semialdehyde [(S)-ASA] and pyruvate to dihydrodipicolinate (DHDP). However, it was shown in E.coli that the product of the enzymatic reaction is not dihydrodipicolinate but in fact (4S)-4-hydroxy-2,3,4,5-tetrahydro-(2S)-dipicolinic acid (HTPA), and that the consecutive dehydration reaction leading to DHDP is not spontaneous but catalyzed by DapB.</text>
</comment>
<feature type="active site" description="Proton donor/acceptor" evidence="12 14">
    <location>
        <position position="137"/>
    </location>
</feature>
<comment type="subcellular location">
    <subcellularLocation>
        <location evidence="12">Cytoplasm</location>
    </subcellularLocation>
</comment>
<dbReference type="SMART" id="SM01130">
    <property type="entry name" value="DHDPS"/>
    <property type="match status" value="1"/>
</dbReference>
<dbReference type="EMBL" id="SKFH01000003">
    <property type="protein sequence ID" value="TCZ74144.1"/>
    <property type="molecule type" value="Genomic_DNA"/>
</dbReference>
<dbReference type="GO" id="GO:0019877">
    <property type="term" value="P:diaminopimelate biosynthetic process"/>
    <property type="evidence" value="ECO:0007669"/>
    <property type="project" value="UniProtKB-UniRule"/>
</dbReference>
<name>A0A4R4E3L7_9BACT</name>
<keyword evidence="8 12" id="KW-0457">Lysine biosynthesis</keyword>
<evidence type="ECO:0000256" key="1">
    <source>
        <dbReference type="ARBA" id="ARBA00003294"/>
    </source>
</evidence>
<dbReference type="PIRSF" id="PIRSF001365">
    <property type="entry name" value="DHDPS"/>
    <property type="match status" value="1"/>
</dbReference>
<comment type="function">
    <text evidence="1 12">Catalyzes the condensation of (S)-aspartate-beta-semialdehyde [(S)-ASA] and pyruvate to 4-hydroxy-tetrahydrodipicolinate (HTPA).</text>
</comment>
<sequence length="301" mass="31957">MLRDLLRGTGVALVTPFDKSGAVDFKALEQLIDFVIEGGVSYVVSLGTTGETPVLSREEKLEVLQCTFTAVSARVPVVIGAGGNNTAAVIKEIEAFPVEKAAAILSASPYYNKPSQEGIFQHYKAIAASTARPIILYNVPGRTGSNIAAATTVRLANEVDGIHGIKEASGNLAQCMQILRDVSPDFLVVSGDDNLAMAQVACGMGGVISVAANCFPKDFTRMIAFALENNFAEARSINNKLLEGYDLLFAENNPAGVKAFLAELGVIQNYLRLPLVPLSEGVHAQVRNYLKKIHGAPGIHA</sequence>
<dbReference type="Proteomes" id="UP000295164">
    <property type="component" value="Unassembled WGS sequence"/>
</dbReference>
<evidence type="ECO:0000256" key="5">
    <source>
        <dbReference type="ARBA" id="ARBA00022490"/>
    </source>
</evidence>
<feature type="site" description="Part of a proton relay during catalysis" evidence="12">
    <location>
        <position position="111"/>
    </location>
</feature>
<dbReference type="GO" id="GO:0008840">
    <property type="term" value="F:4-hydroxy-tetrahydrodipicolinate synthase activity"/>
    <property type="evidence" value="ECO:0007669"/>
    <property type="project" value="UniProtKB-UniRule"/>
</dbReference>
<dbReference type="NCBIfam" id="TIGR00674">
    <property type="entry name" value="dapA"/>
    <property type="match status" value="1"/>
</dbReference>
<keyword evidence="6 12" id="KW-0028">Amino-acid biosynthesis</keyword>
<keyword evidence="7 12" id="KW-0220">Diaminopimelate biosynthesis</keyword>
<feature type="active site" description="Schiff-base intermediate with substrate" evidence="12 14">
    <location>
        <position position="166"/>
    </location>
</feature>
<feature type="binding site" evidence="12 15">
    <location>
        <position position="208"/>
    </location>
    <ligand>
        <name>pyruvate</name>
        <dbReference type="ChEBI" id="CHEBI:15361"/>
    </ligand>
</feature>
<comment type="pathway">
    <text evidence="2 12">Amino-acid biosynthesis; L-lysine biosynthesis via DAP pathway; (S)-tetrahydrodipicolinate from L-aspartate: step 3/4.</text>
</comment>
<dbReference type="InterPro" id="IPR005263">
    <property type="entry name" value="DapA"/>
</dbReference>
<keyword evidence="9 12" id="KW-0456">Lyase</keyword>
<evidence type="ECO:0000256" key="7">
    <source>
        <dbReference type="ARBA" id="ARBA00022915"/>
    </source>
</evidence>
<dbReference type="Pfam" id="PF00701">
    <property type="entry name" value="DHDPS"/>
    <property type="match status" value="1"/>
</dbReference>
<evidence type="ECO:0000256" key="4">
    <source>
        <dbReference type="ARBA" id="ARBA00012086"/>
    </source>
</evidence>
<dbReference type="InterPro" id="IPR013785">
    <property type="entry name" value="Aldolase_TIM"/>
</dbReference>
<comment type="catalytic activity">
    <reaction evidence="11 12">
        <text>L-aspartate 4-semialdehyde + pyruvate = (2S,4S)-4-hydroxy-2,3,4,5-tetrahydrodipicolinate + H2O + H(+)</text>
        <dbReference type="Rhea" id="RHEA:34171"/>
        <dbReference type="ChEBI" id="CHEBI:15361"/>
        <dbReference type="ChEBI" id="CHEBI:15377"/>
        <dbReference type="ChEBI" id="CHEBI:15378"/>
        <dbReference type="ChEBI" id="CHEBI:67139"/>
        <dbReference type="ChEBI" id="CHEBI:537519"/>
        <dbReference type="EC" id="4.3.3.7"/>
    </reaction>
</comment>
<evidence type="ECO:0000256" key="2">
    <source>
        <dbReference type="ARBA" id="ARBA00005120"/>
    </source>
</evidence>
<evidence type="ECO:0000256" key="14">
    <source>
        <dbReference type="PIRSR" id="PIRSR001365-1"/>
    </source>
</evidence>
<evidence type="ECO:0000256" key="10">
    <source>
        <dbReference type="ARBA" id="ARBA00023270"/>
    </source>
</evidence>
<dbReference type="GO" id="GO:0005829">
    <property type="term" value="C:cytosol"/>
    <property type="evidence" value="ECO:0007669"/>
    <property type="project" value="TreeGrafter"/>
</dbReference>
<dbReference type="PANTHER" id="PTHR12128">
    <property type="entry name" value="DIHYDRODIPICOLINATE SYNTHASE"/>
    <property type="match status" value="1"/>
</dbReference>
<gene>
    <name evidence="12" type="primary">dapA</name>
    <name evidence="16" type="ORF">E0486_03450</name>
</gene>
<evidence type="ECO:0000313" key="16">
    <source>
        <dbReference type="EMBL" id="TCZ74144.1"/>
    </source>
</evidence>
<comment type="subunit">
    <text evidence="12">Homotetramer; dimer of dimers.</text>
</comment>
<comment type="caution">
    <text evidence="16">The sequence shown here is derived from an EMBL/GenBank/DDBJ whole genome shotgun (WGS) entry which is preliminary data.</text>
</comment>
<evidence type="ECO:0000256" key="12">
    <source>
        <dbReference type="HAMAP-Rule" id="MF_00418"/>
    </source>
</evidence>
<evidence type="ECO:0000256" key="13">
    <source>
        <dbReference type="PIRNR" id="PIRNR001365"/>
    </source>
</evidence>
<dbReference type="GO" id="GO:0009089">
    <property type="term" value="P:lysine biosynthetic process via diaminopimelate"/>
    <property type="evidence" value="ECO:0007669"/>
    <property type="project" value="UniProtKB-UniRule"/>
</dbReference>
<dbReference type="InterPro" id="IPR020625">
    <property type="entry name" value="Schiff_base-form_aldolases_AS"/>
</dbReference>
<protein>
    <recommendedName>
        <fullName evidence="4 12">4-hydroxy-tetrahydrodipicolinate synthase</fullName>
        <shortName evidence="12">HTPA synthase</shortName>
        <ecNumber evidence="4 12">4.3.3.7</ecNumber>
    </recommendedName>
</protein>
<dbReference type="EC" id="4.3.3.7" evidence="4 12"/>
<evidence type="ECO:0000256" key="11">
    <source>
        <dbReference type="ARBA" id="ARBA00047836"/>
    </source>
</evidence>
<evidence type="ECO:0000256" key="15">
    <source>
        <dbReference type="PIRSR" id="PIRSR001365-2"/>
    </source>
</evidence>
<reference evidence="16 17" key="1">
    <citation type="submission" date="2019-03" db="EMBL/GenBank/DDBJ databases">
        <authorList>
            <person name="Kim M.K.M."/>
        </authorList>
    </citation>
    <scope>NUCLEOTIDE SEQUENCE [LARGE SCALE GENOMIC DNA]</scope>
    <source>
        <strain evidence="16 17">17J68-15</strain>
    </source>
</reference>
<proteinExistence type="inferred from homology"/>